<feature type="region of interest" description="Disordered" evidence="5">
    <location>
        <begin position="617"/>
        <end position="637"/>
    </location>
</feature>
<evidence type="ECO:0000256" key="3">
    <source>
        <dbReference type="ARBA" id="ARBA00021502"/>
    </source>
</evidence>
<evidence type="ECO:0000256" key="5">
    <source>
        <dbReference type="SAM" id="MobiDB-lite"/>
    </source>
</evidence>
<evidence type="ECO:0000259" key="6">
    <source>
        <dbReference type="Pfam" id="PF08167"/>
    </source>
</evidence>
<comment type="caution">
    <text evidence="7">The sequence shown here is derived from an EMBL/GenBank/DDBJ whole genome shotgun (WGS) entry which is preliminary data.</text>
</comment>
<feature type="region of interest" description="Disordered" evidence="5">
    <location>
        <begin position="672"/>
        <end position="691"/>
    </location>
</feature>
<dbReference type="Gene3D" id="1.25.10.10">
    <property type="entry name" value="Leucine-rich Repeat Variant"/>
    <property type="match status" value="1"/>
</dbReference>
<dbReference type="RefSeq" id="XP_056548569.1">
    <property type="nucleotide sequence ID" value="XM_056684963.1"/>
</dbReference>
<feature type="compositionally biased region" description="Acidic residues" evidence="5">
    <location>
        <begin position="617"/>
        <end position="628"/>
    </location>
</feature>
<feature type="compositionally biased region" description="Low complexity" evidence="5">
    <location>
        <begin position="722"/>
        <end position="732"/>
    </location>
</feature>
<feature type="domain" description="Pre-rRNA-processing protein RIX1 N-terminal" evidence="6">
    <location>
        <begin position="6"/>
        <end position="217"/>
    </location>
</feature>
<feature type="region of interest" description="Disordered" evidence="5">
    <location>
        <begin position="700"/>
        <end position="779"/>
    </location>
</feature>
<sequence length="779" mass="84658">MAATTLRAVTHRLTTTPVDQLPSIAAFLATSLSDCAELLSAPQAQKPGKGDSDHAAQIHKLKTRLVSLLQDRSVEGRWTAVVLVKAAVEAGQWEMLRGYEPVVRSLIGILAKPDPVSTRKMCIITLTRIFHLTYQYPTLVREITTPHLPGFVTAALNLVSTLVKLPSGSTRKPKPNTPFMEIVLHAILELVPRHPTIFRPFGSQLRSLLAEILGSSQVYYSEQVFDVAEQLFASLYKCAPKDKSGPAWTDDCKSTILSAHRAADHVFRAVAEQWESVNPTLVPAKQNYSNELADTNPDALGLPGWAGIHFGTDRLITLLRLLSNFISMPSAVTIAIPLGSILDLTSRLTSVTVPPNGEASQNGVQFNPQISRDERELLWAELPRIHIACMDLLAHVACVLENSTTAISQSILEQVTWVFKNEKFRRDVRSASYSLLTSLLTLNGPAMTKQSVASIANVLRVCCHDLLPQIEESGVAGKFQSESKSKSKGGQGTANADSFLNPELRKNQPLKAGPQFPQLQQAASGLLQSALASISPNLLVPSVRAEIDRTIILTADKNAMLASVLNPIPAAKGRGAGASIMPFLVRSYSDQMDVEALVRPRMPVLMTSAELEAYTEMEEEEEADEMADEPFTAAPPRSSFLNETAAAYAEAKNREHSPVSVAPLHKRTYFEETTTESHISSASEQQPVQVKKARFEENIQQAPAATTHVSTPRSTKVEGSMVPQQVQVAPQVSTNSAPSHSAAGTPLPVDDSDDELPTLNIDSDTDDEDDEDDDVAMEG</sequence>
<keyword evidence="4" id="KW-0539">Nucleus</keyword>
<comment type="subcellular location">
    <subcellularLocation>
        <location evidence="1">Nucleus</location>
    </subcellularLocation>
</comment>
<dbReference type="InterPro" id="IPR012583">
    <property type="entry name" value="RIX1_N"/>
</dbReference>
<feature type="compositionally biased region" description="Acidic residues" evidence="5">
    <location>
        <begin position="763"/>
        <end position="779"/>
    </location>
</feature>
<dbReference type="GO" id="GO:0006364">
    <property type="term" value="P:rRNA processing"/>
    <property type="evidence" value="ECO:0007669"/>
    <property type="project" value="TreeGrafter"/>
</dbReference>
<feature type="region of interest" description="Disordered" evidence="5">
    <location>
        <begin position="478"/>
        <end position="499"/>
    </location>
</feature>
<proteinExistence type="inferred from homology"/>
<dbReference type="PANTHER" id="PTHR34105:SF1">
    <property type="entry name" value="PROLINE-, GLUTAMIC ACID- AND LEUCINE-RICH PROTEIN 1"/>
    <property type="match status" value="1"/>
</dbReference>
<feature type="compositionally biased region" description="Polar residues" evidence="5">
    <location>
        <begin position="700"/>
        <end position="714"/>
    </location>
</feature>
<dbReference type="Proteomes" id="UP001149163">
    <property type="component" value="Unassembled WGS sequence"/>
</dbReference>
<dbReference type="InterPro" id="IPR016024">
    <property type="entry name" value="ARM-type_fold"/>
</dbReference>
<evidence type="ECO:0000256" key="1">
    <source>
        <dbReference type="ARBA" id="ARBA00004123"/>
    </source>
</evidence>
<dbReference type="Pfam" id="PF08167">
    <property type="entry name" value="RIX1"/>
    <property type="match status" value="1"/>
</dbReference>
<evidence type="ECO:0000256" key="2">
    <source>
        <dbReference type="ARBA" id="ARBA00010511"/>
    </source>
</evidence>
<protein>
    <recommendedName>
        <fullName evidence="3">Pre-rRNA-processing protein RIX1</fullName>
    </recommendedName>
</protein>
<dbReference type="OrthoDB" id="20900at2759"/>
<dbReference type="InterPro" id="IPR011989">
    <property type="entry name" value="ARM-like"/>
</dbReference>
<evidence type="ECO:0000313" key="8">
    <source>
        <dbReference type="Proteomes" id="UP001149163"/>
    </source>
</evidence>
<reference evidence="7" key="2">
    <citation type="journal article" date="2023" name="IMA Fungus">
        <title>Comparative genomic study of the Penicillium genus elucidates a diverse pangenome and 15 lateral gene transfer events.</title>
        <authorList>
            <person name="Petersen C."/>
            <person name="Sorensen T."/>
            <person name="Nielsen M.R."/>
            <person name="Sondergaard T.E."/>
            <person name="Sorensen J.L."/>
            <person name="Fitzpatrick D.A."/>
            <person name="Frisvad J.C."/>
            <person name="Nielsen K.L."/>
        </authorList>
    </citation>
    <scope>NUCLEOTIDE SEQUENCE</scope>
    <source>
        <strain evidence="7">IBT 26290</strain>
    </source>
</reference>
<dbReference type="SUPFAM" id="SSF48371">
    <property type="entry name" value="ARM repeat"/>
    <property type="match status" value="1"/>
</dbReference>
<comment type="similarity">
    <text evidence="2">Belongs to the RIX1/PELP1 family.</text>
</comment>
<keyword evidence="8" id="KW-1185">Reference proteome</keyword>
<evidence type="ECO:0000313" key="7">
    <source>
        <dbReference type="EMBL" id="KAJ5176961.1"/>
    </source>
</evidence>
<dbReference type="AlphaFoldDB" id="A0A9W9LUD7"/>
<evidence type="ECO:0000256" key="4">
    <source>
        <dbReference type="ARBA" id="ARBA00023242"/>
    </source>
</evidence>
<dbReference type="PANTHER" id="PTHR34105">
    <property type="entry name" value="PROLINE-, GLUTAMIC ACID- AND LEUCINE-RICH PROTEIN 1"/>
    <property type="match status" value="1"/>
</dbReference>
<accession>A0A9W9LUD7</accession>
<name>A0A9W9LUD7_9EURO</name>
<dbReference type="EMBL" id="JAPQKN010000001">
    <property type="protein sequence ID" value="KAJ5176961.1"/>
    <property type="molecule type" value="Genomic_DNA"/>
</dbReference>
<feature type="compositionally biased region" description="Polar residues" evidence="5">
    <location>
        <begin position="676"/>
        <end position="688"/>
    </location>
</feature>
<organism evidence="7 8">
    <name type="scientific">Penicillium canariense</name>
    <dbReference type="NCBI Taxonomy" id="189055"/>
    <lineage>
        <taxon>Eukaryota</taxon>
        <taxon>Fungi</taxon>
        <taxon>Dikarya</taxon>
        <taxon>Ascomycota</taxon>
        <taxon>Pezizomycotina</taxon>
        <taxon>Eurotiomycetes</taxon>
        <taxon>Eurotiomycetidae</taxon>
        <taxon>Eurotiales</taxon>
        <taxon>Aspergillaceae</taxon>
        <taxon>Penicillium</taxon>
    </lineage>
</organism>
<dbReference type="GO" id="GO:0005634">
    <property type="term" value="C:nucleus"/>
    <property type="evidence" value="ECO:0007669"/>
    <property type="project" value="UniProtKB-SubCell"/>
</dbReference>
<gene>
    <name evidence="7" type="ORF">N7482_002838</name>
</gene>
<reference evidence="7" key="1">
    <citation type="submission" date="2022-11" db="EMBL/GenBank/DDBJ databases">
        <authorList>
            <person name="Petersen C."/>
        </authorList>
    </citation>
    <scope>NUCLEOTIDE SEQUENCE</scope>
    <source>
        <strain evidence="7">IBT 26290</strain>
    </source>
</reference>
<dbReference type="GeneID" id="81424139"/>